<keyword evidence="3" id="KW-1185">Reference proteome</keyword>
<comment type="caution">
    <text evidence="2">The sequence shown here is derived from an EMBL/GenBank/DDBJ whole genome shotgun (WGS) entry which is preliminary data.</text>
</comment>
<proteinExistence type="predicted"/>
<evidence type="ECO:0000256" key="1">
    <source>
        <dbReference type="SAM" id="MobiDB-lite"/>
    </source>
</evidence>
<gene>
    <name evidence="2" type="ORF">TWF481_002139</name>
</gene>
<protein>
    <submittedName>
        <fullName evidence="2">Uncharacterized protein</fullName>
    </submittedName>
</protein>
<evidence type="ECO:0000313" key="3">
    <source>
        <dbReference type="Proteomes" id="UP001370758"/>
    </source>
</evidence>
<name>A0AAV9VUS4_9PEZI</name>
<dbReference type="Proteomes" id="UP001370758">
    <property type="component" value="Unassembled WGS sequence"/>
</dbReference>
<accession>A0AAV9VUS4</accession>
<sequence>MSRSSISTASLSDTDSLPSTPTTPTTQYTLSSTPSVITITIVNPTPHSLQAIKNNHGWNHLQDPICPNSDGTLVLHSPNTGKAAYILGDTGDVIEVAGGMGTGDHPMVKLCPEFGGGENAVLEAVMKAPGHFVYRLPEIEHIGPAVSVEGVSGELMVTHLSPCF</sequence>
<dbReference type="AlphaFoldDB" id="A0AAV9VUS4"/>
<dbReference type="EMBL" id="JAVHJL010000011">
    <property type="protein sequence ID" value="KAK6496116.1"/>
    <property type="molecule type" value="Genomic_DNA"/>
</dbReference>
<evidence type="ECO:0000313" key="2">
    <source>
        <dbReference type="EMBL" id="KAK6496116.1"/>
    </source>
</evidence>
<organism evidence="2 3">
    <name type="scientific">Arthrobotrys musiformis</name>
    <dbReference type="NCBI Taxonomy" id="47236"/>
    <lineage>
        <taxon>Eukaryota</taxon>
        <taxon>Fungi</taxon>
        <taxon>Dikarya</taxon>
        <taxon>Ascomycota</taxon>
        <taxon>Pezizomycotina</taxon>
        <taxon>Orbiliomycetes</taxon>
        <taxon>Orbiliales</taxon>
        <taxon>Orbiliaceae</taxon>
        <taxon>Arthrobotrys</taxon>
    </lineage>
</organism>
<reference evidence="2 3" key="1">
    <citation type="submission" date="2023-08" db="EMBL/GenBank/DDBJ databases">
        <authorList>
            <person name="Palmer J.M."/>
        </authorList>
    </citation>
    <scope>NUCLEOTIDE SEQUENCE [LARGE SCALE GENOMIC DNA]</scope>
    <source>
        <strain evidence="2 3">TWF481</strain>
    </source>
</reference>
<feature type="region of interest" description="Disordered" evidence="1">
    <location>
        <begin position="1"/>
        <end position="29"/>
    </location>
</feature>